<dbReference type="AlphaFoldDB" id="A0A1Z4VUL3"/>
<dbReference type="EMBL" id="AP018052">
    <property type="protein sequence ID" value="BAZ95145.1"/>
    <property type="molecule type" value="Genomic_DNA"/>
</dbReference>
<name>A0A1Z4VUL3_9GAMM</name>
<organism evidence="1 2">
    <name type="scientific">Thiohalobacter thiocyanaticus</name>
    <dbReference type="NCBI Taxonomy" id="585455"/>
    <lineage>
        <taxon>Bacteria</taxon>
        <taxon>Pseudomonadati</taxon>
        <taxon>Pseudomonadota</taxon>
        <taxon>Gammaproteobacteria</taxon>
        <taxon>Thiohalobacterales</taxon>
        <taxon>Thiohalobacteraceae</taxon>
        <taxon>Thiohalobacter</taxon>
    </lineage>
</organism>
<protein>
    <submittedName>
        <fullName evidence="1">Outer membrane protein</fullName>
    </submittedName>
</protein>
<gene>
    <name evidence="1" type="ORF">FOKN1_2785</name>
</gene>
<sequence>MARARTLVALGEAKRRTEAALCSGEWVFSGEVDEAGMPAMATAPDSLGRYAAWHYRIAWNPGLPDCGNVRPQEYYQTLSAHLPEWMLVQSGTPVAVYHQGEAIFRQGDAPMMVALQD</sequence>
<evidence type="ECO:0000313" key="1">
    <source>
        <dbReference type="EMBL" id="BAZ95145.1"/>
    </source>
</evidence>
<keyword evidence="2" id="KW-1185">Reference proteome</keyword>
<evidence type="ECO:0000313" key="2">
    <source>
        <dbReference type="Proteomes" id="UP000218765"/>
    </source>
</evidence>
<dbReference type="KEGG" id="ttc:FOKN1_2785"/>
<accession>A0A1Z4VUL3</accession>
<reference evidence="1 2" key="1">
    <citation type="submission" date="2017-05" db="EMBL/GenBank/DDBJ databases">
        <title>Thiocyanate degradation by Thiohalobacter thiocyanaticus FOKN1.</title>
        <authorList>
            <person name="Oshiki M."/>
            <person name="Fukushima T."/>
            <person name="Kawano S."/>
            <person name="Nakagawa J."/>
        </authorList>
    </citation>
    <scope>NUCLEOTIDE SEQUENCE [LARGE SCALE GENOMIC DNA]</scope>
    <source>
        <strain evidence="1 2">FOKN1</strain>
    </source>
</reference>
<proteinExistence type="predicted"/>
<dbReference type="Proteomes" id="UP000218765">
    <property type="component" value="Chromosome"/>
</dbReference>